<feature type="compositionally biased region" description="Low complexity" evidence="1">
    <location>
        <begin position="81"/>
        <end position="92"/>
    </location>
</feature>
<feature type="compositionally biased region" description="Basic and acidic residues" evidence="1">
    <location>
        <begin position="98"/>
        <end position="117"/>
    </location>
</feature>
<dbReference type="AlphaFoldDB" id="A0A815XGD9"/>
<name>A0A815XGD9_9BILA</name>
<protein>
    <submittedName>
        <fullName evidence="2">Uncharacterized protein</fullName>
    </submittedName>
</protein>
<feature type="region of interest" description="Disordered" evidence="1">
    <location>
        <begin position="41"/>
        <end position="127"/>
    </location>
</feature>
<evidence type="ECO:0000256" key="1">
    <source>
        <dbReference type="SAM" id="MobiDB-lite"/>
    </source>
</evidence>
<evidence type="ECO:0000313" key="2">
    <source>
        <dbReference type="EMBL" id="CAF1557183.1"/>
    </source>
</evidence>
<comment type="caution">
    <text evidence="2">The sequence shown here is derived from an EMBL/GenBank/DDBJ whole genome shotgun (WGS) entry which is preliminary data.</text>
</comment>
<organism evidence="2 3">
    <name type="scientific">Rotaria sordida</name>
    <dbReference type="NCBI Taxonomy" id="392033"/>
    <lineage>
        <taxon>Eukaryota</taxon>
        <taxon>Metazoa</taxon>
        <taxon>Spiralia</taxon>
        <taxon>Gnathifera</taxon>
        <taxon>Rotifera</taxon>
        <taxon>Eurotatoria</taxon>
        <taxon>Bdelloidea</taxon>
        <taxon>Philodinida</taxon>
        <taxon>Philodinidae</taxon>
        <taxon>Rotaria</taxon>
    </lineage>
</organism>
<dbReference type="Proteomes" id="UP000663889">
    <property type="component" value="Unassembled WGS sequence"/>
</dbReference>
<evidence type="ECO:0000313" key="3">
    <source>
        <dbReference type="Proteomes" id="UP000663889"/>
    </source>
</evidence>
<proteinExistence type="predicted"/>
<feature type="compositionally biased region" description="Basic and acidic residues" evidence="1">
    <location>
        <begin position="68"/>
        <end position="79"/>
    </location>
</feature>
<accession>A0A815XGD9</accession>
<dbReference type="EMBL" id="CAJNOU010011415">
    <property type="protein sequence ID" value="CAF1557183.1"/>
    <property type="molecule type" value="Genomic_DNA"/>
</dbReference>
<sequence>MDSRPQYQYIYYIKCNDCEHSYIGKTERQCIRRLYEHGAPITPYQHQQQQQQQEECGHESDDSNQQSELRRSSRIKNENKIATTTTSSSITALLNDTNNDKKIDKSSIHQHEKETGHRMNWSNFQIV</sequence>
<gene>
    <name evidence="2" type="ORF">SEV965_LOCUS38986</name>
</gene>
<reference evidence="2" key="1">
    <citation type="submission" date="2021-02" db="EMBL/GenBank/DDBJ databases">
        <authorList>
            <person name="Nowell W R."/>
        </authorList>
    </citation>
    <scope>NUCLEOTIDE SEQUENCE</scope>
</reference>